<evidence type="ECO:0000256" key="1">
    <source>
        <dbReference type="PROSITE-ProRule" id="PRU00176"/>
    </source>
</evidence>
<dbReference type="OrthoDB" id="410044at2759"/>
<dbReference type="PANTHER" id="PTHR48034">
    <property type="entry name" value="TRANSFORMER-2 SEX-DETERMINING PROTEIN-RELATED"/>
    <property type="match status" value="1"/>
</dbReference>
<feature type="region of interest" description="Disordered" evidence="2">
    <location>
        <begin position="192"/>
        <end position="224"/>
    </location>
</feature>
<accession>A0A9N8VTH5</accession>
<organism evidence="4 5">
    <name type="scientific">Ambispora gerdemannii</name>
    <dbReference type="NCBI Taxonomy" id="144530"/>
    <lineage>
        <taxon>Eukaryota</taxon>
        <taxon>Fungi</taxon>
        <taxon>Fungi incertae sedis</taxon>
        <taxon>Mucoromycota</taxon>
        <taxon>Glomeromycotina</taxon>
        <taxon>Glomeromycetes</taxon>
        <taxon>Archaeosporales</taxon>
        <taxon>Ambisporaceae</taxon>
        <taxon>Ambispora</taxon>
    </lineage>
</organism>
<dbReference type="InterPro" id="IPR000504">
    <property type="entry name" value="RRM_dom"/>
</dbReference>
<dbReference type="Proteomes" id="UP000789831">
    <property type="component" value="Unassembled WGS sequence"/>
</dbReference>
<dbReference type="PROSITE" id="PS50102">
    <property type="entry name" value="RRM"/>
    <property type="match status" value="2"/>
</dbReference>
<evidence type="ECO:0000313" key="4">
    <source>
        <dbReference type="EMBL" id="CAG8461877.1"/>
    </source>
</evidence>
<feature type="domain" description="RRM" evidence="3">
    <location>
        <begin position="420"/>
        <end position="502"/>
    </location>
</feature>
<gene>
    <name evidence="4" type="ORF">AGERDE_LOCUS2295</name>
</gene>
<feature type="compositionally biased region" description="Polar residues" evidence="2">
    <location>
        <begin position="101"/>
        <end position="131"/>
    </location>
</feature>
<evidence type="ECO:0000256" key="2">
    <source>
        <dbReference type="SAM" id="MobiDB-lite"/>
    </source>
</evidence>
<dbReference type="InterPro" id="IPR012677">
    <property type="entry name" value="Nucleotide-bd_a/b_plait_sf"/>
</dbReference>
<feature type="region of interest" description="Disordered" evidence="2">
    <location>
        <begin position="525"/>
        <end position="650"/>
    </location>
</feature>
<feature type="domain" description="RRM" evidence="3">
    <location>
        <begin position="296"/>
        <end position="375"/>
    </location>
</feature>
<feature type="region of interest" description="Disordered" evidence="2">
    <location>
        <begin position="237"/>
        <end position="268"/>
    </location>
</feature>
<dbReference type="InterPro" id="IPR003954">
    <property type="entry name" value="RRM_euk-type"/>
</dbReference>
<dbReference type="EMBL" id="CAJVPL010000187">
    <property type="protein sequence ID" value="CAG8461877.1"/>
    <property type="molecule type" value="Genomic_DNA"/>
</dbReference>
<feature type="compositionally biased region" description="Polar residues" evidence="2">
    <location>
        <begin position="198"/>
        <end position="213"/>
    </location>
</feature>
<dbReference type="SMART" id="SM00361">
    <property type="entry name" value="RRM_1"/>
    <property type="match status" value="2"/>
</dbReference>
<feature type="compositionally biased region" description="Basic and acidic residues" evidence="2">
    <location>
        <begin position="580"/>
        <end position="616"/>
    </location>
</feature>
<feature type="region of interest" description="Disordered" evidence="2">
    <location>
        <begin position="1"/>
        <end position="39"/>
    </location>
</feature>
<dbReference type="InterPro" id="IPR050441">
    <property type="entry name" value="RBM"/>
</dbReference>
<sequence>MTTTPQAHNSQEENSVSLEAEIQSLESSSDAPSNNFSNVSEHIETSSNIQLFSPALSDNLEEISTASLLQIPTMEQVKPSSFEKNKDTANNSATLKDVSPKQGSPSANNQRQTTPTFSADNIPIKSSSTTQTLDSNIELHSPLITPDSNIELHSPSITPLDNKLDNISNKTSASTSPKKIGVIIDVQELKESGKNKNEVASTNDSKQEIQVSSAHEAVADSRTLQNSGMSKFAINEAIGSNQERDNKVDISSNNKTVEKQKIPSTSHSRLVAEASSSTNNAEAIVTVPNTHGLPAACLFVASLSTNKPDVQLQKAVLEHFTKWGAVMNVKVLKDPQQRPYAFVQYENVTDAKKALIQAHNTQIEGRLIRVEQARVNRTLFLGRLNKNFKEESLRQNAAYITEWATNIERAVPRPEDIDNFSIFVGWLNENLVTSDILKQRFEKYGEIDDLNLINRQSARNSELRPAFAFIKYKDEASVKEAIKNENNLLFLGRNIRVEQKESPEFRQLKSELLRQQQLMRNRSLQNYTGMTNPPPIHYQPLTSSASTRRQFTASPKKSNTKQKKSDTNQQVGSLQQRQLVDIDKEIFSSRKKEKEKSQAANKSCRESDKATEDKSLPNRKQQQQQSQSNSVTTTPFGPPPLMNQQPNYMPEASTMGMPWVTHDGTTHEMFYYAAPFIQTPEGPIYPYAPPMSFMGNPTLTTSFPPIPYYNSDFYHETPALVPQPTHLPPMNFHEYMAPVLPGLRDSLFGPQENENKASKVITPLANAAPVVNNSNVTNFQTSAGFSSTFQEPFANNSTAADAQLSETSVFRRDSVSIELSTTAAAATGNDAVSNSGMICHNETVELTTNTSLFPQSIGAGHGSQQ</sequence>
<dbReference type="AlphaFoldDB" id="A0A9N8VTH5"/>
<proteinExistence type="predicted"/>
<feature type="compositionally biased region" description="Polar residues" evidence="2">
    <location>
        <begin position="155"/>
        <end position="175"/>
    </location>
</feature>
<keyword evidence="5" id="KW-1185">Reference proteome</keyword>
<dbReference type="SUPFAM" id="SSF54928">
    <property type="entry name" value="RNA-binding domain, RBD"/>
    <property type="match status" value="2"/>
</dbReference>
<protein>
    <submittedName>
        <fullName evidence="4">12617_t:CDS:1</fullName>
    </submittedName>
</protein>
<feature type="compositionally biased region" description="Polar residues" evidence="2">
    <location>
        <begin position="540"/>
        <end position="557"/>
    </location>
</feature>
<comment type="caution">
    <text evidence="4">The sequence shown here is derived from an EMBL/GenBank/DDBJ whole genome shotgun (WGS) entry which is preliminary data.</text>
</comment>
<name>A0A9N8VTH5_9GLOM</name>
<keyword evidence="1" id="KW-0694">RNA-binding</keyword>
<feature type="compositionally biased region" description="Polar residues" evidence="2">
    <location>
        <begin position="567"/>
        <end position="578"/>
    </location>
</feature>
<dbReference type="Gene3D" id="3.30.70.330">
    <property type="match status" value="2"/>
</dbReference>
<dbReference type="InterPro" id="IPR035979">
    <property type="entry name" value="RBD_domain_sf"/>
</dbReference>
<feature type="region of interest" description="Disordered" evidence="2">
    <location>
        <begin position="145"/>
        <end position="175"/>
    </location>
</feature>
<dbReference type="SMART" id="SM00360">
    <property type="entry name" value="RRM"/>
    <property type="match status" value="2"/>
</dbReference>
<feature type="compositionally biased region" description="Polar residues" evidence="2">
    <location>
        <begin position="24"/>
        <end position="39"/>
    </location>
</feature>
<dbReference type="Pfam" id="PF00076">
    <property type="entry name" value="RRM_1"/>
    <property type="match status" value="2"/>
</dbReference>
<dbReference type="GO" id="GO:0003723">
    <property type="term" value="F:RNA binding"/>
    <property type="evidence" value="ECO:0007669"/>
    <property type="project" value="UniProtKB-UniRule"/>
</dbReference>
<evidence type="ECO:0000259" key="3">
    <source>
        <dbReference type="PROSITE" id="PS50102"/>
    </source>
</evidence>
<evidence type="ECO:0000313" key="5">
    <source>
        <dbReference type="Proteomes" id="UP000789831"/>
    </source>
</evidence>
<feature type="compositionally biased region" description="Polar residues" evidence="2">
    <location>
        <begin position="1"/>
        <end position="17"/>
    </location>
</feature>
<reference evidence="4" key="1">
    <citation type="submission" date="2021-06" db="EMBL/GenBank/DDBJ databases">
        <authorList>
            <person name="Kallberg Y."/>
            <person name="Tangrot J."/>
            <person name="Rosling A."/>
        </authorList>
    </citation>
    <scope>NUCLEOTIDE SEQUENCE</scope>
    <source>
        <strain evidence="4">MT106</strain>
    </source>
</reference>
<feature type="region of interest" description="Disordered" evidence="2">
    <location>
        <begin position="75"/>
        <end position="131"/>
    </location>
</feature>